<name>A0A841ZLA0_9LIST</name>
<keyword evidence="7" id="KW-0829">Tyrosine-protein kinase</keyword>
<dbReference type="Gene3D" id="3.40.50.300">
    <property type="entry name" value="P-loop containing nucleotide triphosphate hydrolases"/>
    <property type="match status" value="1"/>
</dbReference>
<dbReference type="GO" id="GO:0005886">
    <property type="term" value="C:plasma membrane"/>
    <property type="evidence" value="ECO:0007669"/>
    <property type="project" value="TreeGrafter"/>
</dbReference>
<dbReference type="EMBL" id="JAARRM010000001">
    <property type="protein sequence ID" value="MBC1520287.1"/>
    <property type="molecule type" value="Genomic_DNA"/>
</dbReference>
<evidence type="ECO:0000256" key="1">
    <source>
        <dbReference type="ARBA" id="ARBA00007316"/>
    </source>
</evidence>
<dbReference type="RefSeq" id="WP_185371874.1">
    <property type="nucleotide sequence ID" value="NZ_JAARRM010000001.1"/>
</dbReference>
<dbReference type="PANTHER" id="PTHR32309:SF13">
    <property type="entry name" value="FERRIC ENTEROBACTIN TRANSPORT PROTEIN FEPE"/>
    <property type="match status" value="1"/>
</dbReference>
<gene>
    <name evidence="10" type="ORF">HB912_01340</name>
</gene>
<sequence>MKTRSRSEEEKVTNSFVQEKLSEVHTNIQFMKKKENKIRTMAITSANKGEGKTFFSSNFAQVYSEFKEKTLLVDTDFYSPKLSKQYKKINERGFSDLLIGEINLTEAVHEIEPYLDFLSIGTIPPNPVELLKTHDITDVIREGLKHYEMILFDCPPVNLFTNARLTAAACDLSLLIVKKDSTKEEELRGAKTLLTKANVDLVGVVLNQVNYKEKNYNYYKY</sequence>
<dbReference type="Proteomes" id="UP000559885">
    <property type="component" value="Unassembled WGS sequence"/>
</dbReference>
<keyword evidence="5 10" id="KW-0418">Kinase</keyword>
<dbReference type="PANTHER" id="PTHR32309">
    <property type="entry name" value="TYROSINE-PROTEIN KINASE"/>
    <property type="match status" value="1"/>
</dbReference>
<evidence type="ECO:0000256" key="6">
    <source>
        <dbReference type="ARBA" id="ARBA00022840"/>
    </source>
</evidence>
<comment type="similarity">
    <text evidence="1">Belongs to the CpsD/CapB family.</text>
</comment>
<evidence type="ECO:0000313" key="11">
    <source>
        <dbReference type="Proteomes" id="UP000559885"/>
    </source>
</evidence>
<dbReference type="InterPro" id="IPR027417">
    <property type="entry name" value="P-loop_NTPase"/>
</dbReference>
<comment type="caution">
    <text evidence="10">The sequence shown here is derived from an EMBL/GenBank/DDBJ whole genome shotgun (WGS) entry which is preliminary data.</text>
</comment>
<dbReference type="InterPro" id="IPR025669">
    <property type="entry name" value="AAA_dom"/>
</dbReference>
<keyword evidence="3" id="KW-0808">Transferase</keyword>
<evidence type="ECO:0000256" key="2">
    <source>
        <dbReference type="ARBA" id="ARBA00011903"/>
    </source>
</evidence>
<dbReference type="GO" id="GO:0005524">
    <property type="term" value="F:ATP binding"/>
    <property type="evidence" value="ECO:0007669"/>
    <property type="project" value="UniProtKB-KW"/>
</dbReference>
<evidence type="ECO:0000256" key="7">
    <source>
        <dbReference type="ARBA" id="ARBA00023137"/>
    </source>
</evidence>
<dbReference type="GO" id="GO:0004715">
    <property type="term" value="F:non-membrane spanning protein tyrosine kinase activity"/>
    <property type="evidence" value="ECO:0007669"/>
    <property type="project" value="UniProtKB-EC"/>
</dbReference>
<dbReference type="NCBIfam" id="TIGR01007">
    <property type="entry name" value="eps_fam"/>
    <property type="match status" value="1"/>
</dbReference>
<dbReference type="CDD" id="cd05387">
    <property type="entry name" value="BY-kinase"/>
    <property type="match status" value="1"/>
</dbReference>
<keyword evidence="4" id="KW-0547">Nucleotide-binding</keyword>
<dbReference type="Pfam" id="PF13614">
    <property type="entry name" value="AAA_31"/>
    <property type="match status" value="1"/>
</dbReference>
<evidence type="ECO:0000256" key="4">
    <source>
        <dbReference type="ARBA" id="ARBA00022741"/>
    </source>
</evidence>
<protein>
    <recommendedName>
        <fullName evidence="2">non-specific protein-tyrosine kinase</fullName>
        <ecNumber evidence="2">2.7.10.2</ecNumber>
    </recommendedName>
</protein>
<evidence type="ECO:0000259" key="9">
    <source>
        <dbReference type="Pfam" id="PF13614"/>
    </source>
</evidence>
<dbReference type="AlphaFoldDB" id="A0A841ZLA0"/>
<reference evidence="10 11" key="1">
    <citation type="submission" date="2020-03" db="EMBL/GenBank/DDBJ databases">
        <title>Soil Listeria distribution.</title>
        <authorList>
            <person name="Liao J."/>
            <person name="Wiedmann M."/>
        </authorList>
    </citation>
    <scope>NUCLEOTIDE SEQUENCE [LARGE SCALE GENOMIC DNA]</scope>
    <source>
        <strain evidence="10 11">FSL L7-1507</strain>
    </source>
</reference>
<accession>A0A841ZLA0</accession>
<dbReference type="InterPro" id="IPR005702">
    <property type="entry name" value="Wzc-like_C"/>
</dbReference>
<evidence type="ECO:0000256" key="8">
    <source>
        <dbReference type="ARBA" id="ARBA00051245"/>
    </source>
</evidence>
<evidence type="ECO:0000313" key="10">
    <source>
        <dbReference type="EMBL" id="MBC1520287.1"/>
    </source>
</evidence>
<comment type="catalytic activity">
    <reaction evidence="8">
        <text>L-tyrosyl-[protein] + ATP = O-phospho-L-tyrosyl-[protein] + ADP + H(+)</text>
        <dbReference type="Rhea" id="RHEA:10596"/>
        <dbReference type="Rhea" id="RHEA-COMP:10136"/>
        <dbReference type="Rhea" id="RHEA-COMP:20101"/>
        <dbReference type="ChEBI" id="CHEBI:15378"/>
        <dbReference type="ChEBI" id="CHEBI:30616"/>
        <dbReference type="ChEBI" id="CHEBI:46858"/>
        <dbReference type="ChEBI" id="CHEBI:61978"/>
        <dbReference type="ChEBI" id="CHEBI:456216"/>
        <dbReference type="EC" id="2.7.10.2"/>
    </reaction>
</comment>
<keyword evidence="6" id="KW-0067">ATP-binding</keyword>
<feature type="domain" description="AAA" evidence="9">
    <location>
        <begin position="39"/>
        <end position="169"/>
    </location>
</feature>
<organism evidence="10 11">
    <name type="scientific">Listeria aquatica</name>
    <dbReference type="NCBI Taxonomy" id="1494960"/>
    <lineage>
        <taxon>Bacteria</taxon>
        <taxon>Bacillati</taxon>
        <taxon>Bacillota</taxon>
        <taxon>Bacilli</taxon>
        <taxon>Bacillales</taxon>
        <taxon>Listeriaceae</taxon>
        <taxon>Listeria</taxon>
    </lineage>
</organism>
<dbReference type="InterPro" id="IPR050445">
    <property type="entry name" value="Bact_polysacc_biosynth/exp"/>
</dbReference>
<evidence type="ECO:0000256" key="5">
    <source>
        <dbReference type="ARBA" id="ARBA00022777"/>
    </source>
</evidence>
<evidence type="ECO:0000256" key="3">
    <source>
        <dbReference type="ARBA" id="ARBA00022679"/>
    </source>
</evidence>
<dbReference type="EC" id="2.7.10.2" evidence="2"/>
<dbReference type="SUPFAM" id="SSF52540">
    <property type="entry name" value="P-loop containing nucleoside triphosphate hydrolases"/>
    <property type="match status" value="1"/>
</dbReference>
<proteinExistence type="inferred from homology"/>